<organism evidence="3 4">
    <name type="scientific">Cryobacterium zhongshanensis</name>
    <dbReference type="NCBI Taxonomy" id="2928153"/>
    <lineage>
        <taxon>Bacteria</taxon>
        <taxon>Bacillati</taxon>
        <taxon>Actinomycetota</taxon>
        <taxon>Actinomycetes</taxon>
        <taxon>Micrococcales</taxon>
        <taxon>Microbacteriaceae</taxon>
        <taxon>Cryobacterium</taxon>
    </lineage>
</organism>
<dbReference type="RefSeq" id="WP_243013109.1">
    <property type="nucleotide sequence ID" value="NZ_JALGAR010000006.1"/>
</dbReference>
<feature type="region of interest" description="Disordered" evidence="1">
    <location>
        <begin position="1"/>
        <end position="29"/>
    </location>
</feature>
<keyword evidence="2" id="KW-0472">Membrane</keyword>
<accession>A0AA41UGD7</accession>
<dbReference type="AlphaFoldDB" id="A0AA41UGD7"/>
<keyword evidence="4" id="KW-1185">Reference proteome</keyword>
<dbReference type="EMBL" id="JALGAR010000006">
    <property type="protein sequence ID" value="MCI4659618.1"/>
    <property type="molecule type" value="Genomic_DNA"/>
</dbReference>
<name>A0AA41UGD7_9MICO</name>
<gene>
    <name evidence="3" type="ORF">MQH31_17580</name>
</gene>
<feature type="transmembrane region" description="Helical" evidence="2">
    <location>
        <begin position="97"/>
        <end position="120"/>
    </location>
</feature>
<feature type="compositionally biased region" description="Polar residues" evidence="1">
    <location>
        <begin position="20"/>
        <end position="29"/>
    </location>
</feature>
<keyword evidence="2" id="KW-1133">Transmembrane helix</keyword>
<evidence type="ECO:0000256" key="1">
    <source>
        <dbReference type="SAM" id="MobiDB-lite"/>
    </source>
</evidence>
<keyword evidence="2" id="KW-0812">Transmembrane</keyword>
<sequence>MNATDKSVTLAETPAGVPSHTPSSTYDRQSRTITTRYFSSDRLSALDVVTYHDAAAKEYRTRVQAVTNHLNGGEGYIHDKRRWNSTPIARHSEKLHLAVAGLVLLALTPELPALLVWAGVDAEPSR</sequence>
<comment type="caution">
    <text evidence="3">The sequence shown here is derived from an EMBL/GenBank/DDBJ whole genome shotgun (WGS) entry which is preliminary data.</text>
</comment>
<evidence type="ECO:0000313" key="3">
    <source>
        <dbReference type="EMBL" id="MCI4659618.1"/>
    </source>
</evidence>
<reference evidence="3" key="1">
    <citation type="submission" date="2022-03" db="EMBL/GenBank/DDBJ databases">
        <title>Cryobacterium sp. nov. strain ZS14-85, isolated from Antarctic soil.</title>
        <authorList>
            <person name="Li J."/>
            <person name="Niu G."/>
        </authorList>
    </citation>
    <scope>NUCLEOTIDE SEQUENCE</scope>
    <source>
        <strain evidence="3">ZS14-85</strain>
    </source>
</reference>
<dbReference type="Proteomes" id="UP001165341">
    <property type="component" value="Unassembled WGS sequence"/>
</dbReference>
<evidence type="ECO:0000313" key="4">
    <source>
        <dbReference type="Proteomes" id="UP001165341"/>
    </source>
</evidence>
<evidence type="ECO:0000256" key="2">
    <source>
        <dbReference type="SAM" id="Phobius"/>
    </source>
</evidence>
<proteinExistence type="predicted"/>
<protein>
    <submittedName>
        <fullName evidence="3">Uncharacterized protein</fullName>
    </submittedName>
</protein>